<comment type="caution">
    <text evidence="1">The sequence shown here is derived from an EMBL/GenBank/DDBJ whole genome shotgun (WGS) entry which is preliminary data.</text>
</comment>
<accession>A0ABS9PXX8</accession>
<organism evidence="1 2">
    <name type="scientific">Arsenicicoccus bolidensis</name>
    <dbReference type="NCBI Taxonomy" id="229480"/>
    <lineage>
        <taxon>Bacteria</taxon>
        <taxon>Bacillati</taxon>
        <taxon>Actinomycetota</taxon>
        <taxon>Actinomycetes</taxon>
        <taxon>Micrococcales</taxon>
        <taxon>Intrasporangiaceae</taxon>
        <taxon>Arsenicicoccus</taxon>
    </lineage>
</organism>
<evidence type="ECO:0000313" key="1">
    <source>
        <dbReference type="EMBL" id="MCG7320479.1"/>
    </source>
</evidence>
<gene>
    <name evidence="1" type="ORF">MHL29_01025</name>
</gene>
<keyword evidence="2" id="KW-1185">Reference proteome</keyword>
<proteinExistence type="predicted"/>
<evidence type="ECO:0000313" key="2">
    <source>
        <dbReference type="Proteomes" id="UP001521931"/>
    </source>
</evidence>
<name>A0ABS9PXX8_9MICO</name>
<dbReference type="RefSeq" id="WP_029212837.1">
    <property type="nucleotide sequence ID" value="NZ_DAMCTM010000029.1"/>
</dbReference>
<dbReference type="EMBL" id="JAKRCV010000002">
    <property type="protein sequence ID" value="MCG7320479.1"/>
    <property type="molecule type" value="Genomic_DNA"/>
</dbReference>
<reference evidence="1 2" key="1">
    <citation type="submission" date="2022-02" db="EMBL/GenBank/DDBJ databases">
        <title>Uncovering new skin microbiome diversity through culturing and metagenomics.</title>
        <authorList>
            <person name="Conlan S."/>
            <person name="Deming C."/>
            <person name="Nisc Comparative Sequencing Program N."/>
            <person name="Segre J.A."/>
        </authorList>
    </citation>
    <scope>NUCLEOTIDE SEQUENCE [LARGE SCALE GENOMIC DNA]</scope>
    <source>
        <strain evidence="1 2">ACRQZ</strain>
    </source>
</reference>
<sequence length="328" mass="35263">MPPRCDVPAEILARAADRSGVVSRRELLAAGLTPTVVARMTRAWRRLLPGVYCLDLRPEAPEDSISFAQRAQAGVVLAGGGAVVGGMAAACLLGLVDDPPAVIDIVLPRRRRPAPQPGYRFVRVRPGVHATPLPRDLPTLRIEDVVLDLAATAPRDRAIGLVATACQRRLTHPCRLADRLAARTRHPRRALLQGLLADVASGSTSYLEVGYLRRVERAHRLPASVRQVVVPATGHRSDGAYPDSRVLLELDGTAFHSGAQRLRDAELDAAHLVEGWTTIRITYPMVFDQACATARRVMAVHRARGGQGALGRCPECPPAGPVQVAGQI</sequence>
<dbReference type="Proteomes" id="UP001521931">
    <property type="component" value="Unassembled WGS sequence"/>
</dbReference>
<protein>
    <submittedName>
        <fullName evidence="1">Type IV toxin-antitoxin system AbiEi family antitoxin domain-containing protein</fullName>
    </submittedName>
</protein>